<dbReference type="CDD" id="cd00303">
    <property type="entry name" value="retropepsin_like"/>
    <property type="match status" value="1"/>
</dbReference>
<dbReference type="CDD" id="cd01647">
    <property type="entry name" value="RT_LTR"/>
    <property type="match status" value="1"/>
</dbReference>
<comment type="caution">
    <text evidence="2">The sequence shown here is derived from an EMBL/GenBank/DDBJ whole genome shotgun (WGS) entry which is preliminary data.</text>
</comment>
<feature type="region of interest" description="Disordered" evidence="1">
    <location>
        <begin position="137"/>
        <end position="159"/>
    </location>
</feature>
<evidence type="ECO:0008006" key="4">
    <source>
        <dbReference type="Google" id="ProtNLM"/>
    </source>
</evidence>
<dbReference type="PANTHER" id="PTHR33067">
    <property type="entry name" value="RNA-DIRECTED DNA POLYMERASE-RELATED"/>
    <property type="match status" value="1"/>
</dbReference>
<dbReference type="AlphaFoldDB" id="A0A371GJ46"/>
<dbReference type="Gene3D" id="3.10.10.10">
    <property type="entry name" value="HIV Type 1 Reverse Transcriptase, subunit A, domain 1"/>
    <property type="match status" value="1"/>
</dbReference>
<evidence type="ECO:0000313" key="3">
    <source>
        <dbReference type="Proteomes" id="UP000257109"/>
    </source>
</evidence>
<name>A0A371GJ46_MUCPR</name>
<accession>A0A371GJ46</accession>
<protein>
    <recommendedName>
        <fullName evidence="4">Retrovirus-related Pol polyprotein from transposon opus</fullName>
    </recommendedName>
</protein>
<reference evidence="2" key="1">
    <citation type="submission" date="2018-05" db="EMBL/GenBank/DDBJ databases">
        <title>Draft genome of Mucuna pruriens seed.</title>
        <authorList>
            <person name="Nnadi N.E."/>
            <person name="Vos R."/>
            <person name="Hasami M.H."/>
            <person name="Devisetty U.K."/>
            <person name="Aguiy J.C."/>
        </authorList>
    </citation>
    <scope>NUCLEOTIDE SEQUENCE [LARGE SCALE GENOMIC DNA]</scope>
    <source>
        <strain evidence="2">JCA_2017</strain>
    </source>
</reference>
<keyword evidence="3" id="KW-1185">Reference proteome</keyword>
<evidence type="ECO:0000313" key="2">
    <source>
        <dbReference type="EMBL" id="RDX90581.1"/>
    </source>
</evidence>
<sequence>MTTIPAKFKSKAISGPTIWICPECTSKSKWLSTAECAILGTTIPTIAITKSVITRQLTIYRGPDEVVSNKQPGVLAKHELQQHAAPAKYERHHPRPQYADSIAGQHYESSTINWTIPNLKGNVSVVSLRSGRELAQATLQQRPRLTDAESEPDANSQARFVPLPFPTQTLSTRKIVEDVPKGGNQHFILDVIKQIPKYTKFLKELCVHKRKKKKGGVELGGIVLALTRNDDIIAGSQQALPKKCQDPKIFSVPCTIGDCTFVDAMLDLGASINVMLTSIYKSFNFSDLEPTGITIQLENRSIVQPLGVLEDVLVQVNELIFPANFYVLDMQDETSGKGSTLILGQPFFMTTRKKIDVHVGTLSMEFGDNLVQFNIFEAMKHPTKDPSLFGTYIIDELVVERMQLDTGSDEISNFAGDIDVFDCLGSITDEADYDKLWEVQDLSNSRDDDIDDLAHLNLNSELVDLINQVCKHDEEPECSKSVEVQVVETKKSLSAHVATIFTTDRIQKPTNNTSSSPSPPIELHSLPSHLKQHKKEIWWKLSNLPRINPSICMHRILMDKEAYPIRKHLRMLNPTILDMVKKEVTKLLAVGIIYPILDNQRVSPVQVVPKKSGMTIQNSWGVCIDYRKLNQATCKDHFPLPFIDQKNSIIVSWMDSLDICKSTLHLKISTKLLSLSHLVPLRTHDFMEVFMDDFMVYATSFDTCLENLSKVLTRCIDTNLVLNFEKFHFMVTEGIVLGHLVSKGMDAGSRNHKKD</sequence>
<dbReference type="InterPro" id="IPR043128">
    <property type="entry name" value="Rev_trsase/Diguanyl_cyclase"/>
</dbReference>
<dbReference type="Proteomes" id="UP000257109">
    <property type="component" value="Unassembled WGS sequence"/>
</dbReference>
<dbReference type="InterPro" id="IPR021109">
    <property type="entry name" value="Peptidase_aspartic_dom_sf"/>
</dbReference>
<feature type="non-terminal residue" evidence="2">
    <location>
        <position position="1"/>
    </location>
</feature>
<gene>
    <name evidence="2" type="ORF">CR513_27535</name>
</gene>
<dbReference type="EMBL" id="QJKJ01005358">
    <property type="protein sequence ID" value="RDX90581.1"/>
    <property type="molecule type" value="Genomic_DNA"/>
</dbReference>
<dbReference type="PANTHER" id="PTHR33067:SF15">
    <property type="entry name" value="RNA-DIRECTED DNA POLYMERASE"/>
    <property type="match status" value="1"/>
</dbReference>
<dbReference type="Gene3D" id="2.40.70.10">
    <property type="entry name" value="Acid Proteases"/>
    <property type="match status" value="1"/>
</dbReference>
<dbReference type="SUPFAM" id="SSF56672">
    <property type="entry name" value="DNA/RNA polymerases"/>
    <property type="match status" value="1"/>
</dbReference>
<dbReference type="InterPro" id="IPR043502">
    <property type="entry name" value="DNA/RNA_pol_sf"/>
</dbReference>
<dbReference type="OrthoDB" id="778454at2759"/>
<dbReference type="Gene3D" id="3.30.70.270">
    <property type="match status" value="1"/>
</dbReference>
<proteinExistence type="predicted"/>
<organism evidence="2 3">
    <name type="scientific">Mucuna pruriens</name>
    <name type="common">Velvet bean</name>
    <name type="synonym">Dolichos pruriens</name>
    <dbReference type="NCBI Taxonomy" id="157652"/>
    <lineage>
        <taxon>Eukaryota</taxon>
        <taxon>Viridiplantae</taxon>
        <taxon>Streptophyta</taxon>
        <taxon>Embryophyta</taxon>
        <taxon>Tracheophyta</taxon>
        <taxon>Spermatophyta</taxon>
        <taxon>Magnoliopsida</taxon>
        <taxon>eudicotyledons</taxon>
        <taxon>Gunneridae</taxon>
        <taxon>Pentapetalae</taxon>
        <taxon>rosids</taxon>
        <taxon>fabids</taxon>
        <taxon>Fabales</taxon>
        <taxon>Fabaceae</taxon>
        <taxon>Papilionoideae</taxon>
        <taxon>50 kb inversion clade</taxon>
        <taxon>NPAAA clade</taxon>
        <taxon>indigoferoid/millettioid clade</taxon>
        <taxon>Phaseoleae</taxon>
        <taxon>Mucuna</taxon>
    </lineage>
</organism>
<evidence type="ECO:0000256" key="1">
    <source>
        <dbReference type="SAM" id="MobiDB-lite"/>
    </source>
</evidence>